<keyword evidence="3" id="KW-1185">Reference proteome</keyword>
<feature type="transmembrane region" description="Helical" evidence="1">
    <location>
        <begin position="90"/>
        <end position="113"/>
    </location>
</feature>
<gene>
    <name evidence="2" type="ORF">GYMLUDRAFT_241326</name>
</gene>
<dbReference type="Proteomes" id="UP000053593">
    <property type="component" value="Unassembled WGS sequence"/>
</dbReference>
<name>A0A0D0BJ04_9AGAR</name>
<proteinExistence type="predicted"/>
<organism evidence="2 3">
    <name type="scientific">Collybiopsis luxurians FD-317 M1</name>
    <dbReference type="NCBI Taxonomy" id="944289"/>
    <lineage>
        <taxon>Eukaryota</taxon>
        <taxon>Fungi</taxon>
        <taxon>Dikarya</taxon>
        <taxon>Basidiomycota</taxon>
        <taxon>Agaricomycotina</taxon>
        <taxon>Agaricomycetes</taxon>
        <taxon>Agaricomycetidae</taxon>
        <taxon>Agaricales</taxon>
        <taxon>Marasmiineae</taxon>
        <taxon>Omphalotaceae</taxon>
        <taxon>Collybiopsis</taxon>
        <taxon>Collybiopsis luxurians</taxon>
    </lineage>
</organism>
<feature type="transmembrane region" description="Helical" evidence="1">
    <location>
        <begin position="51"/>
        <end position="78"/>
    </location>
</feature>
<dbReference type="AlphaFoldDB" id="A0A0D0BJ04"/>
<sequence>MPRKFHVPSVKKFLFPIIIALFVLTTINVAYDLVLEAYAILYGTTLNPSKKAWITAGTLINQITFSASDILGDIVLFYRVYTVWGFKKKILFPLLLIILVAKAFIIVFGVYYANSEFSMGFLEKKLYVTFGTLVEYGGYPECFRWNALLDSGQGHNGAAIIELLLSFFIPFSIESGVIYPIALIVNMGLLVRLASLATISVGLAPTLIAVRVGLGSVYDNQSLSTMGSSAVIISPRTDSQRSTNHVLDEALTSSRIIPEDASASSVRDVHEKLAEVV</sequence>
<keyword evidence="1" id="KW-0812">Transmembrane</keyword>
<keyword evidence="1" id="KW-0472">Membrane</keyword>
<evidence type="ECO:0000256" key="1">
    <source>
        <dbReference type="SAM" id="Phobius"/>
    </source>
</evidence>
<keyword evidence="1" id="KW-1133">Transmembrane helix</keyword>
<dbReference type="EMBL" id="KN834762">
    <property type="protein sequence ID" value="KIK64120.1"/>
    <property type="molecule type" value="Genomic_DNA"/>
</dbReference>
<dbReference type="HOGENOM" id="CLU_1004932_0_0_1"/>
<reference evidence="2 3" key="1">
    <citation type="submission" date="2014-04" db="EMBL/GenBank/DDBJ databases">
        <title>Evolutionary Origins and Diversification of the Mycorrhizal Mutualists.</title>
        <authorList>
            <consortium name="DOE Joint Genome Institute"/>
            <consortium name="Mycorrhizal Genomics Consortium"/>
            <person name="Kohler A."/>
            <person name="Kuo A."/>
            <person name="Nagy L.G."/>
            <person name="Floudas D."/>
            <person name="Copeland A."/>
            <person name="Barry K.W."/>
            <person name="Cichocki N."/>
            <person name="Veneault-Fourrey C."/>
            <person name="LaButti K."/>
            <person name="Lindquist E.A."/>
            <person name="Lipzen A."/>
            <person name="Lundell T."/>
            <person name="Morin E."/>
            <person name="Murat C."/>
            <person name="Riley R."/>
            <person name="Ohm R."/>
            <person name="Sun H."/>
            <person name="Tunlid A."/>
            <person name="Henrissat B."/>
            <person name="Grigoriev I.V."/>
            <person name="Hibbett D.S."/>
            <person name="Martin F."/>
        </authorList>
    </citation>
    <scope>NUCLEOTIDE SEQUENCE [LARGE SCALE GENOMIC DNA]</scope>
    <source>
        <strain evidence="2 3">FD-317 M1</strain>
    </source>
</reference>
<protein>
    <submittedName>
        <fullName evidence="2">Uncharacterized protein</fullName>
    </submittedName>
</protein>
<evidence type="ECO:0000313" key="2">
    <source>
        <dbReference type="EMBL" id="KIK64120.1"/>
    </source>
</evidence>
<evidence type="ECO:0000313" key="3">
    <source>
        <dbReference type="Proteomes" id="UP000053593"/>
    </source>
</evidence>
<accession>A0A0D0BJ04</accession>
<feature type="transmembrane region" description="Helical" evidence="1">
    <location>
        <begin position="158"/>
        <end position="182"/>
    </location>
</feature>
<feature type="transmembrane region" description="Helical" evidence="1">
    <location>
        <begin position="12"/>
        <end position="31"/>
    </location>
</feature>
<feature type="transmembrane region" description="Helical" evidence="1">
    <location>
        <begin position="189"/>
        <end position="214"/>
    </location>
</feature>